<evidence type="ECO:0000256" key="14">
    <source>
        <dbReference type="PIRSR" id="PIRSR001400-2"/>
    </source>
</evidence>
<feature type="binding site" evidence="14">
    <location>
        <position position="392"/>
    </location>
    <ligand>
        <name>substrate</name>
    </ligand>
</feature>
<dbReference type="FunFam" id="3.30.390.10:FF:000001">
    <property type="entry name" value="Enolase"/>
    <property type="match status" value="1"/>
</dbReference>
<evidence type="ECO:0000256" key="4">
    <source>
        <dbReference type="ARBA" id="ARBA00017068"/>
    </source>
</evidence>
<dbReference type="HAMAP" id="MF_00318">
    <property type="entry name" value="Enolase"/>
    <property type="match status" value="1"/>
</dbReference>
<dbReference type="InterPro" id="IPR036849">
    <property type="entry name" value="Enolase-like_C_sf"/>
</dbReference>
<keyword evidence="6 12" id="KW-0964">Secreted</keyword>
<dbReference type="AlphaFoldDB" id="A0A1H6LZW3"/>
<dbReference type="SFLD" id="SFLDG00178">
    <property type="entry name" value="enolase"/>
    <property type="match status" value="1"/>
</dbReference>
<evidence type="ECO:0000313" key="18">
    <source>
        <dbReference type="EMBL" id="SEH92086.1"/>
    </source>
</evidence>
<evidence type="ECO:0000256" key="8">
    <source>
        <dbReference type="ARBA" id="ARBA00022842"/>
    </source>
</evidence>
<accession>A0A1H6LZW3</accession>
<feature type="domain" description="Enolase C-terminal TIM barrel" evidence="16">
    <location>
        <begin position="138"/>
        <end position="429"/>
    </location>
</feature>
<feature type="active site" description="Proton acceptor" evidence="12 13">
    <location>
        <position position="341"/>
    </location>
</feature>
<keyword evidence="10 12" id="KW-0456">Lyase</keyword>
<dbReference type="CDD" id="cd03313">
    <property type="entry name" value="enolase"/>
    <property type="match status" value="1"/>
</dbReference>
<dbReference type="PROSITE" id="PS00164">
    <property type="entry name" value="ENOLASE"/>
    <property type="match status" value="1"/>
</dbReference>
<sequence length="431" mass="46394">MSTIVKIHARQILDSRGNPTVEVDVVTETGVLGRAAVPSGASTGEHEAVELRDGGKSWMGKGVLNAVKNVNEVIAENIVGYSVFEQNAIDQAMIELDGTPNKSNLGANAILGVSLAVAKAAANELGMPLYRYVGGVSANTLPVPMMNIINGGSHSDAPIAFQEFMIMPVSAANFTEAMQMGTEVFHNLKKVLHDRNLSTAVGDEGGFAPNLAGGTEDALDSIKLAVEKAGYVFGKDIMIALDCASSEFYVNGNYDYKKFEGETGKVRTSEEQADYLAELCEKYPIISIEDGMYEDDWAGWNLLTEKIGDKVQLVGDDLFVTNVSRLERGINENTANSILIKVNQIGTLSETIAAVNMAHNAGYTSVMSHRSGETEDNTIADLAVALNCGQIKTGSASRSDRMSKYNQLLRIEEELGSVAYYPQSKAFKIKR</sequence>
<dbReference type="SFLD" id="SFLDF00002">
    <property type="entry name" value="enolase"/>
    <property type="match status" value="1"/>
</dbReference>
<dbReference type="InterPro" id="IPR029017">
    <property type="entry name" value="Enolase-like_N"/>
</dbReference>
<evidence type="ECO:0000259" key="16">
    <source>
        <dbReference type="SMART" id="SM01192"/>
    </source>
</evidence>
<dbReference type="InterPro" id="IPR000941">
    <property type="entry name" value="Enolase"/>
</dbReference>
<evidence type="ECO:0000256" key="2">
    <source>
        <dbReference type="ARBA" id="ARBA00009604"/>
    </source>
</evidence>
<dbReference type="SUPFAM" id="SSF54826">
    <property type="entry name" value="Enolase N-terminal domain-like"/>
    <property type="match status" value="1"/>
</dbReference>
<keyword evidence="7 12" id="KW-0479">Metal-binding</keyword>
<evidence type="ECO:0000259" key="17">
    <source>
        <dbReference type="SMART" id="SM01193"/>
    </source>
</evidence>
<dbReference type="PANTHER" id="PTHR11902:SF1">
    <property type="entry name" value="ENOLASE"/>
    <property type="match status" value="1"/>
</dbReference>
<dbReference type="GO" id="GO:0006096">
    <property type="term" value="P:glycolytic process"/>
    <property type="evidence" value="ECO:0007669"/>
    <property type="project" value="UniProtKB-UniRule"/>
</dbReference>
<comment type="pathway">
    <text evidence="1 12">Carbohydrate degradation; glycolysis; pyruvate from D-glyceraldehyde 3-phosphate: step 4/5.</text>
</comment>
<feature type="binding site" evidence="12">
    <location>
        <position position="371"/>
    </location>
    <ligand>
        <name>(2R)-2-phosphoglycerate</name>
        <dbReference type="ChEBI" id="CHEBI:58289"/>
    </ligand>
</feature>
<name>A0A1H6LZW3_9FLAO</name>
<evidence type="ECO:0000313" key="19">
    <source>
        <dbReference type="Proteomes" id="UP000199634"/>
    </source>
</evidence>
<dbReference type="InterPro" id="IPR020811">
    <property type="entry name" value="Enolase_N"/>
</dbReference>
<dbReference type="SUPFAM" id="SSF51604">
    <property type="entry name" value="Enolase C-terminal domain-like"/>
    <property type="match status" value="1"/>
</dbReference>
<dbReference type="GO" id="GO:0005576">
    <property type="term" value="C:extracellular region"/>
    <property type="evidence" value="ECO:0007669"/>
    <property type="project" value="UniProtKB-SubCell"/>
</dbReference>
<dbReference type="NCBIfam" id="TIGR01060">
    <property type="entry name" value="eno"/>
    <property type="match status" value="1"/>
</dbReference>
<comment type="cofactor">
    <cofactor evidence="12">
        <name>Mg(2+)</name>
        <dbReference type="ChEBI" id="CHEBI:18420"/>
    </cofactor>
    <text evidence="12">Binds a second Mg(2+) ion via substrate during catalysis.</text>
</comment>
<dbReference type="SMART" id="SM01193">
    <property type="entry name" value="Enolase_N"/>
    <property type="match status" value="1"/>
</dbReference>
<feature type="active site" description="Proton donor" evidence="12 13">
    <location>
        <position position="204"/>
    </location>
</feature>
<feature type="binding site" evidence="14">
    <location>
        <begin position="368"/>
        <end position="371"/>
    </location>
    <ligand>
        <name>substrate</name>
    </ligand>
</feature>
<feature type="binding site" evidence="12 15">
    <location>
        <position position="289"/>
    </location>
    <ligand>
        <name>Mg(2+)</name>
        <dbReference type="ChEBI" id="CHEBI:18420"/>
    </ligand>
</feature>
<organism evidence="18 19">
    <name type="scientific">Paenimyroides marinum</name>
    <dbReference type="NCBI Taxonomy" id="1159016"/>
    <lineage>
        <taxon>Bacteria</taxon>
        <taxon>Pseudomonadati</taxon>
        <taxon>Bacteroidota</taxon>
        <taxon>Flavobacteriia</taxon>
        <taxon>Flavobacteriales</taxon>
        <taxon>Flavobacteriaceae</taxon>
        <taxon>Paenimyroides</taxon>
    </lineage>
</organism>
<evidence type="ECO:0000256" key="12">
    <source>
        <dbReference type="HAMAP-Rule" id="MF_00318"/>
    </source>
</evidence>
<evidence type="ECO:0000256" key="11">
    <source>
        <dbReference type="ARBA" id="ARBA00045763"/>
    </source>
</evidence>
<comment type="catalytic activity">
    <reaction evidence="12">
        <text>(2R)-2-phosphoglycerate = phosphoenolpyruvate + H2O</text>
        <dbReference type="Rhea" id="RHEA:10164"/>
        <dbReference type="ChEBI" id="CHEBI:15377"/>
        <dbReference type="ChEBI" id="CHEBI:58289"/>
        <dbReference type="ChEBI" id="CHEBI:58702"/>
        <dbReference type="EC" id="4.2.1.11"/>
    </reaction>
</comment>
<keyword evidence="9 12" id="KW-0324">Glycolysis</keyword>
<dbReference type="FunFam" id="3.20.20.120:FF:000001">
    <property type="entry name" value="Enolase"/>
    <property type="match status" value="1"/>
</dbReference>
<dbReference type="PIRSF" id="PIRSF001400">
    <property type="entry name" value="Enolase"/>
    <property type="match status" value="1"/>
</dbReference>
<feature type="binding site" evidence="12 15">
    <location>
        <position position="316"/>
    </location>
    <ligand>
        <name>Mg(2+)</name>
        <dbReference type="ChEBI" id="CHEBI:18420"/>
    </ligand>
</feature>
<evidence type="ECO:0000256" key="6">
    <source>
        <dbReference type="ARBA" id="ARBA00022525"/>
    </source>
</evidence>
<feature type="binding site" evidence="14">
    <location>
        <position position="163"/>
    </location>
    <ligand>
        <name>substrate</name>
    </ligand>
</feature>
<feature type="domain" description="Enolase N-terminal" evidence="17">
    <location>
        <begin position="4"/>
        <end position="133"/>
    </location>
</feature>
<evidence type="ECO:0000256" key="13">
    <source>
        <dbReference type="PIRSR" id="PIRSR001400-1"/>
    </source>
</evidence>
<dbReference type="Gene3D" id="3.30.390.10">
    <property type="entry name" value="Enolase-like, N-terminal domain"/>
    <property type="match status" value="1"/>
</dbReference>
<dbReference type="RefSeq" id="WP_091100389.1">
    <property type="nucleotide sequence ID" value="NZ_FNXE01000031.1"/>
</dbReference>
<feature type="binding site" evidence="14">
    <location>
        <position position="289"/>
    </location>
    <ligand>
        <name>substrate</name>
    </ligand>
</feature>
<dbReference type="EC" id="4.2.1.11" evidence="3 12"/>
<dbReference type="GO" id="GO:0004634">
    <property type="term" value="F:phosphopyruvate hydratase activity"/>
    <property type="evidence" value="ECO:0007669"/>
    <property type="project" value="UniProtKB-UniRule"/>
</dbReference>
<dbReference type="PRINTS" id="PR00148">
    <property type="entry name" value="ENOLASE"/>
</dbReference>
<evidence type="ECO:0000256" key="1">
    <source>
        <dbReference type="ARBA" id="ARBA00005031"/>
    </source>
</evidence>
<feature type="binding site" evidence="14">
    <location>
        <position position="154"/>
    </location>
    <ligand>
        <name>substrate</name>
    </ligand>
</feature>
<feature type="binding site" evidence="12">
    <location>
        <position position="392"/>
    </location>
    <ligand>
        <name>(2R)-2-phosphoglycerate</name>
        <dbReference type="ChEBI" id="CHEBI:58289"/>
    </ligand>
</feature>
<feature type="binding site" evidence="12">
    <location>
        <position position="341"/>
    </location>
    <ligand>
        <name>(2R)-2-phosphoglycerate</name>
        <dbReference type="ChEBI" id="CHEBI:58289"/>
    </ligand>
</feature>
<evidence type="ECO:0000256" key="7">
    <source>
        <dbReference type="ARBA" id="ARBA00022723"/>
    </source>
</evidence>
<evidence type="ECO:0000256" key="10">
    <source>
        <dbReference type="ARBA" id="ARBA00023239"/>
    </source>
</evidence>
<comment type="cofactor">
    <cofactor evidence="15">
        <name>Mg(2+)</name>
        <dbReference type="ChEBI" id="CHEBI:18420"/>
    </cofactor>
    <text evidence="15">Mg(2+) is required for catalysis and for stabilizing the dimer.</text>
</comment>
<keyword evidence="19" id="KW-1185">Reference proteome</keyword>
<dbReference type="SMART" id="SM01192">
    <property type="entry name" value="Enolase_C"/>
    <property type="match status" value="1"/>
</dbReference>
<proteinExistence type="inferred from homology"/>
<evidence type="ECO:0000256" key="5">
    <source>
        <dbReference type="ARBA" id="ARBA00022490"/>
    </source>
</evidence>
<dbReference type="InterPro" id="IPR020809">
    <property type="entry name" value="Enolase_CS"/>
</dbReference>
<dbReference type="UniPathway" id="UPA00109">
    <property type="reaction ID" value="UER00187"/>
</dbReference>
<feature type="binding site" evidence="14">
    <location>
        <position position="316"/>
    </location>
    <ligand>
        <name>substrate</name>
    </ligand>
</feature>
<evidence type="ECO:0000256" key="15">
    <source>
        <dbReference type="PIRSR" id="PIRSR001400-3"/>
    </source>
</evidence>
<dbReference type="GO" id="GO:0009986">
    <property type="term" value="C:cell surface"/>
    <property type="evidence" value="ECO:0007669"/>
    <property type="project" value="UniProtKB-SubCell"/>
</dbReference>
<dbReference type="SFLD" id="SFLDS00001">
    <property type="entry name" value="Enolase"/>
    <property type="match status" value="1"/>
</dbReference>
<reference evidence="18 19" key="1">
    <citation type="submission" date="2016-10" db="EMBL/GenBank/DDBJ databases">
        <authorList>
            <person name="de Groot N.N."/>
        </authorList>
    </citation>
    <scope>NUCLEOTIDE SEQUENCE [LARGE SCALE GENOMIC DNA]</scope>
    <source>
        <strain evidence="18 19">CGMCC 1.10825</strain>
    </source>
</reference>
<dbReference type="Pfam" id="PF03952">
    <property type="entry name" value="Enolase_N"/>
    <property type="match status" value="1"/>
</dbReference>
<dbReference type="Pfam" id="PF00113">
    <property type="entry name" value="Enolase_C"/>
    <property type="match status" value="1"/>
</dbReference>
<dbReference type="PANTHER" id="PTHR11902">
    <property type="entry name" value="ENOLASE"/>
    <property type="match status" value="1"/>
</dbReference>
<dbReference type="Gene3D" id="3.20.20.120">
    <property type="entry name" value="Enolase-like C-terminal domain"/>
    <property type="match status" value="1"/>
</dbReference>
<comment type="subcellular location">
    <subcellularLocation>
        <location evidence="12">Cytoplasm</location>
    </subcellularLocation>
    <subcellularLocation>
        <location evidence="12">Secreted</location>
    </subcellularLocation>
    <subcellularLocation>
        <location evidence="12">Cell surface</location>
    </subcellularLocation>
    <text evidence="12">Fractions of enolase are present in both the cytoplasm and on the cell surface.</text>
</comment>
<protein>
    <recommendedName>
        <fullName evidence="4 12">Enolase</fullName>
        <ecNumber evidence="3 12">4.2.1.11</ecNumber>
    </recommendedName>
    <alternativeName>
        <fullName evidence="12">2-phospho-D-glycerate hydro-lyase</fullName>
    </alternativeName>
    <alternativeName>
        <fullName evidence="12">2-phosphoglycerate dehydratase</fullName>
    </alternativeName>
</protein>
<comment type="function">
    <text evidence="11 12">Catalyzes the reversible conversion of 2-phosphoglycerate (2-PG) into phosphoenolpyruvate (PEP). It is essential for the degradation of carbohydrates via glycolysis.</text>
</comment>
<dbReference type="EMBL" id="FNXE01000031">
    <property type="protein sequence ID" value="SEH92086.1"/>
    <property type="molecule type" value="Genomic_DNA"/>
</dbReference>
<feature type="binding site" evidence="12 15">
    <location>
        <position position="242"/>
    </location>
    <ligand>
        <name>Mg(2+)</name>
        <dbReference type="ChEBI" id="CHEBI:18420"/>
    </ligand>
</feature>
<dbReference type="STRING" id="1159016.SAMN02927937_02148"/>
<dbReference type="Proteomes" id="UP000199634">
    <property type="component" value="Unassembled WGS sequence"/>
</dbReference>
<evidence type="ECO:0000256" key="9">
    <source>
        <dbReference type="ARBA" id="ARBA00023152"/>
    </source>
</evidence>
<dbReference type="GO" id="GO:0000015">
    <property type="term" value="C:phosphopyruvate hydratase complex"/>
    <property type="evidence" value="ECO:0007669"/>
    <property type="project" value="InterPro"/>
</dbReference>
<comment type="similarity">
    <text evidence="2 12">Belongs to the enolase family.</text>
</comment>
<dbReference type="GO" id="GO:0000287">
    <property type="term" value="F:magnesium ion binding"/>
    <property type="evidence" value="ECO:0007669"/>
    <property type="project" value="UniProtKB-UniRule"/>
</dbReference>
<feature type="binding site" evidence="12">
    <location>
        <position position="370"/>
    </location>
    <ligand>
        <name>(2R)-2-phosphoglycerate</name>
        <dbReference type="ChEBI" id="CHEBI:58289"/>
    </ligand>
</feature>
<feature type="binding site" evidence="12">
    <location>
        <position position="162"/>
    </location>
    <ligand>
        <name>(2R)-2-phosphoglycerate</name>
        <dbReference type="ChEBI" id="CHEBI:58289"/>
    </ligand>
</feature>
<keyword evidence="8 12" id="KW-0460">Magnesium</keyword>
<gene>
    <name evidence="12" type="primary">eno</name>
    <name evidence="18" type="ORF">SAMN02927937_02148</name>
</gene>
<dbReference type="InterPro" id="IPR020810">
    <property type="entry name" value="Enolase_C"/>
</dbReference>
<keyword evidence="5 12" id="KW-0963">Cytoplasm</keyword>
<evidence type="ECO:0000256" key="3">
    <source>
        <dbReference type="ARBA" id="ARBA00012058"/>
    </source>
</evidence>
<dbReference type="OrthoDB" id="9804716at2"/>